<dbReference type="RefSeq" id="WP_091195637.1">
    <property type="nucleotide sequence ID" value="NZ_FOVE01000015.1"/>
</dbReference>
<comment type="subcellular location">
    <subcellularLocation>
        <location evidence="1">Cell envelope</location>
    </subcellularLocation>
</comment>
<keyword evidence="3" id="KW-0175">Coiled coil</keyword>
<feature type="domain" description="Multidrug resistance protein MdtA-like barrel-sandwich hybrid" evidence="6">
    <location>
        <begin position="62"/>
        <end position="204"/>
    </location>
</feature>
<keyword evidence="4" id="KW-0732">Signal</keyword>
<proteinExistence type="inferred from homology"/>
<dbReference type="STRING" id="83765.SAMN05660284_02051"/>
<organism evidence="9 10">
    <name type="scientific">Formivibrio citricus</name>
    <dbReference type="NCBI Taxonomy" id="83765"/>
    <lineage>
        <taxon>Bacteria</taxon>
        <taxon>Pseudomonadati</taxon>
        <taxon>Pseudomonadota</taxon>
        <taxon>Betaproteobacteria</taxon>
        <taxon>Neisseriales</taxon>
        <taxon>Chitinibacteraceae</taxon>
        <taxon>Formivibrio</taxon>
    </lineage>
</organism>
<evidence type="ECO:0000256" key="1">
    <source>
        <dbReference type="ARBA" id="ARBA00004196"/>
    </source>
</evidence>
<feature type="signal peptide" evidence="4">
    <location>
        <begin position="1"/>
        <end position="18"/>
    </location>
</feature>
<dbReference type="Pfam" id="PF25917">
    <property type="entry name" value="BSH_RND"/>
    <property type="match status" value="1"/>
</dbReference>
<feature type="chain" id="PRO_5017456359" evidence="4">
    <location>
        <begin position="19"/>
        <end position="405"/>
    </location>
</feature>
<feature type="domain" description="Multidrug resistance protein MdtA-like C-terminal permuted SH3" evidence="8">
    <location>
        <begin position="301"/>
        <end position="362"/>
    </location>
</feature>
<evidence type="ECO:0000259" key="7">
    <source>
        <dbReference type="Pfam" id="PF25944"/>
    </source>
</evidence>
<dbReference type="Gene3D" id="2.40.30.170">
    <property type="match status" value="1"/>
</dbReference>
<evidence type="ECO:0000259" key="6">
    <source>
        <dbReference type="Pfam" id="PF25917"/>
    </source>
</evidence>
<comment type="similarity">
    <text evidence="2">Belongs to the membrane fusion protein (MFP) (TC 8.A.1) family.</text>
</comment>
<evidence type="ECO:0000256" key="2">
    <source>
        <dbReference type="ARBA" id="ARBA00009477"/>
    </source>
</evidence>
<protein>
    <submittedName>
        <fullName evidence="9">Membrane fusion protein, multidrug efflux system</fullName>
    </submittedName>
</protein>
<dbReference type="PANTHER" id="PTHR30158">
    <property type="entry name" value="ACRA/E-RELATED COMPONENT OF DRUG EFFLUX TRANSPORTER"/>
    <property type="match status" value="1"/>
</dbReference>
<dbReference type="Gene3D" id="2.40.420.20">
    <property type="match status" value="1"/>
</dbReference>
<accession>A0A1I5B4J7</accession>
<dbReference type="OrthoDB" id="9783047at2"/>
<dbReference type="Pfam" id="PF25967">
    <property type="entry name" value="RND-MFP_C"/>
    <property type="match status" value="1"/>
</dbReference>
<dbReference type="FunFam" id="2.40.420.20:FF:000001">
    <property type="entry name" value="Efflux RND transporter periplasmic adaptor subunit"/>
    <property type="match status" value="1"/>
</dbReference>
<feature type="coiled-coil region" evidence="3">
    <location>
        <begin position="134"/>
        <end position="161"/>
    </location>
</feature>
<evidence type="ECO:0000256" key="4">
    <source>
        <dbReference type="SAM" id="SignalP"/>
    </source>
</evidence>
<feature type="domain" description="Multidrug resistance protein MdtA-like alpha-helical hairpin" evidence="5">
    <location>
        <begin position="103"/>
        <end position="171"/>
    </location>
</feature>
<evidence type="ECO:0000256" key="3">
    <source>
        <dbReference type="SAM" id="Coils"/>
    </source>
</evidence>
<dbReference type="InterPro" id="IPR058625">
    <property type="entry name" value="MdtA-like_BSH"/>
</dbReference>
<evidence type="ECO:0000313" key="10">
    <source>
        <dbReference type="Proteomes" id="UP000242869"/>
    </source>
</evidence>
<gene>
    <name evidence="9" type="ORF">SAMN05660284_02051</name>
</gene>
<dbReference type="InterPro" id="IPR058627">
    <property type="entry name" value="MdtA-like_C"/>
</dbReference>
<dbReference type="EMBL" id="FOVE01000015">
    <property type="protein sequence ID" value="SFN69607.1"/>
    <property type="molecule type" value="Genomic_DNA"/>
</dbReference>
<dbReference type="PROSITE" id="PS51257">
    <property type="entry name" value="PROKAR_LIPOPROTEIN"/>
    <property type="match status" value="1"/>
</dbReference>
<dbReference type="GO" id="GO:0022857">
    <property type="term" value="F:transmembrane transporter activity"/>
    <property type="evidence" value="ECO:0007669"/>
    <property type="project" value="InterPro"/>
</dbReference>
<sequence>MPKIKMVSLIVSSALLLAACGKGDKQGPGGMQMPPSEVSVVTVSKDQAPVTFDLSGRVVAVRAAEVRARVEGILEKRLFAEGGEVKAGQSLFRIDPRTLEANLASAKAALAKAEANALIASQTVARYRVLAKEQGVSKQELDQAEAQFKQTEAEVAAQKAAVTNASINLSHASVIAPISGRIGRALVTEGALVGKGEATHLATIEQLDPIHVNFTQSSGELLNLKQMLKAGQLKKADSVPVELTLENGTAYPQRGKLLFSEQTVDPATGTVTLRAEFPNPDRLLLPGMFATIRVALGKVENAVRVPQRAVTLSPQGASVYVVDKEGKVAPVAVKTGGLSGKDWLVTGGLEGGEQVVVEGLQKVRPGAVVKPVPFNASAAAASAPAASAPAASAASAAAASKPAAK</sequence>
<dbReference type="NCBIfam" id="TIGR01730">
    <property type="entry name" value="RND_mfp"/>
    <property type="match status" value="1"/>
</dbReference>
<dbReference type="GO" id="GO:0005886">
    <property type="term" value="C:plasma membrane"/>
    <property type="evidence" value="ECO:0007669"/>
    <property type="project" value="TreeGrafter"/>
</dbReference>
<dbReference type="Pfam" id="PF25876">
    <property type="entry name" value="HH_MFP_RND"/>
    <property type="match status" value="1"/>
</dbReference>
<feature type="domain" description="Multidrug resistance protein MdtA-like beta-barrel" evidence="7">
    <location>
        <begin position="209"/>
        <end position="297"/>
    </location>
</feature>
<name>A0A1I5B4J7_9NEIS</name>
<dbReference type="GO" id="GO:0030313">
    <property type="term" value="C:cell envelope"/>
    <property type="evidence" value="ECO:0007669"/>
    <property type="project" value="UniProtKB-SubCell"/>
</dbReference>
<evidence type="ECO:0000259" key="5">
    <source>
        <dbReference type="Pfam" id="PF25876"/>
    </source>
</evidence>
<keyword evidence="10" id="KW-1185">Reference proteome</keyword>
<dbReference type="Gene3D" id="2.40.50.100">
    <property type="match status" value="1"/>
</dbReference>
<dbReference type="InterPro" id="IPR058624">
    <property type="entry name" value="MdtA-like_HH"/>
</dbReference>
<dbReference type="PANTHER" id="PTHR30158:SF3">
    <property type="entry name" value="MULTIDRUG EFFLUX PUMP SUBUNIT ACRA-RELATED"/>
    <property type="match status" value="1"/>
</dbReference>
<dbReference type="AlphaFoldDB" id="A0A1I5B4J7"/>
<dbReference type="SUPFAM" id="SSF111369">
    <property type="entry name" value="HlyD-like secretion proteins"/>
    <property type="match status" value="1"/>
</dbReference>
<evidence type="ECO:0000259" key="8">
    <source>
        <dbReference type="Pfam" id="PF25967"/>
    </source>
</evidence>
<dbReference type="InterPro" id="IPR058626">
    <property type="entry name" value="MdtA-like_b-barrel"/>
</dbReference>
<dbReference type="Proteomes" id="UP000242869">
    <property type="component" value="Unassembled WGS sequence"/>
</dbReference>
<dbReference type="Pfam" id="PF25944">
    <property type="entry name" value="Beta-barrel_RND"/>
    <property type="match status" value="1"/>
</dbReference>
<dbReference type="InterPro" id="IPR006143">
    <property type="entry name" value="RND_pump_MFP"/>
</dbReference>
<reference evidence="10" key="1">
    <citation type="submission" date="2016-10" db="EMBL/GenBank/DDBJ databases">
        <authorList>
            <person name="Varghese N."/>
            <person name="Submissions S."/>
        </authorList>
    </citation>
    <scope>NUCLEOTIDE SEQUENCE [LARGE SCALE GENOMIC DNA]</scope>
    <source>
        <strain evidence="10">DSM 6150</strain>
    </source>
</reference>
<dbReference type="GO" id="GO:0046677">
    <property type="term" value="P:response to antibiotic"/>
    <property type="evidence" value="ECO:0007669"/>
    <property type="project" value="TreeGrafter"/>
</dbReference>
<dbReference type="Gene3D" id="1.10.287.470">
    <property type="entry name" value="Helix hairpin bin"/>
    <property type="match status" value="1"/>
</dbReference>
<evidence type="ECO:0000313" key="9">
    <source>
        <dbReference type="EMBL" id="SFN69607.1"/>
    </source>
</evidence>